<dbReference type="OrthoDB" id="7475489at2"/>
<dbReference type="EMBL" id="CP013266">
    <property type="protein sequence ID" value="ALR23037.1"/>
    <property type="molecule type" value="Genomic_DNA"/>
</dbReference>
<name>A0A0S3F653_9SPHN</name>
<keyword evidence="2" id="KW-0472">Membrane</keyword>
<geneLocation type="plasmid" evidence="3 4">
    <name>pDE2</name>
</geneLocation>
<keyword evidence="1" id="KW-0175">Coiled coil</keyword>
<dbReference type="AlphaFoldDB" id="A0A0S3F653"/>
<sequence length="84" mass="8980">MQVTLFKALKSIKVGDDQATAVVEQLEEFMALKIKEANAALEAQNKALESKIDGLKTQLTILSIMLGVISLASLAGPILAKLIK</sequence>
<evidence type="ECO:0000256" key="1">
    <source>
        <dbReference type="SAM" id="Coils"/>
    </source>
</evidence>
<reference evidence="3 4" key="1">
    <citation type="submission" date="2015-11" db="EMBL/GenBank/DDBJ databases">
        <title>A Two-component Flavoprotein Monooxygenase System MeaXY Responsible for para-Hydroxylation of 2-Methyl-6-ethylaniline and 2,6-Diethylaniline in Sphingobium baderi DE-13.</title>
        <authorList>
            <person name="Cheng M."/>
            <person name="Meng Q."/>
            <person name="Yang Y."/>
            <person name="Chu C."/>
            <person name="Yan X."/>
            <person name="He J."/>
            <person name="Li S."/>
        </authorList>
    </citation>
    <scope>NUCLEOTIDE SEQUENCE [LARGE SCALE GENOMIC DNA]</scope>
    <source>
        <strain evidence="3 4">DE-13</strain>
        <plasmid evidence="4">Plasmid pDE2</plasmid>
    </source>
</reference>
<keyword evidence="2" id="KW-0812">Transmembrane</keyword>
<dbReference type="RefSeq" id="WP_017980881.1">
    <property type="nucleotide sequence ID" value="NZ_CP013266.1"/>
</dbReference>
<dbReference type="Proteomes" id="UP000056968">
    <property type="component" value="Plasmid pDE2"/>
</dbReference>
<evidence type="ECO:0000313" key="4">
    <source>
        <dbReference type="Proteomes" id="UP000056968"/>
    </source>
</evidence>
<evidence type="ECO:0000313" key="3">
    <source>
        <dbReference type="EMBL" id="ALR23037.1"/>
    </source>
</evidence>
<protein>
    <submittedName>
        <fullName evidence="3">Uncharacterized protein</fullName>
    </submittedName>
</protein>
<keyword evidence="2" id="KW-1133">Transmembrane helix</keyword>
<accession>A0A0S3F653</accession>
<proteinExistence type="predicted"/>
<evidence type="ECO:0000256" key="2">
    <source>
        <dbReference type="SAM" id="Phobius"/>
    </source>
</evidence>
<organism evidence="3 4">
    <name type="scientific">Sphingobium baderi</name>
    <dbReference type="NCBI Taxonomy" id="1332080"/>
    <lineage>
        <taxon>Bacteria</taxon>
        <taxon>Pseudomonadati</taxon>
        <taxon>Pseudomonadota</taxon>
        <taxon>Alphaproteobacteria</taxon>
        <taxon>Sphingomonadales</taxon>
        <taxon>Sphingomonadaceae</taxon>
        <taxon>Sphingobium</taxon>
    </lineage>
</organism>
<keyword evidence="3" id="KW-0614">Plasmid</keyword>
<dbReference type="KEGG" id="sbd:ATN00_21290"/>
<keyword evidence="4" id="KW-1185">Reference proteome</keyword>
<gene>
    <name evidence="3" type="ORF">ATN00_21290</name>
</gene>
<feature type="transmembrane region" description="Helical" evidence="2">
    <location>
        <begin position="59"/>
        <end position="80"/>
    </location>
</feature>
<feature type="coiled-coil region" evidence="1">
    <location>
        <begin position="31"/>
        <end position="58"/>
    </location>
</feature>